<organism evidence="6 7">
    <name type="scientific">Algivirga pacifica</name>
    <dbReference type="NCBI Taxonomy" id="1162670"/>
    <lineage>
        <taxon>Bacteria</taxon>
        <taxon>Pseudomonadati</taxon>
        <taxon>Bacteroidota</taxon>
        <taxon>Cytophagia</taxon>
        <taxon>Cytophagales</taxon>
        <taxon>Flammeovirgaceae</taxon>
        <taxon>Algivirga</taxon>
    </lineage>
</organism>
<evidence type="ECO:0000259" key="4">
    <source>
        <dbReference type="Pfam" id="PF00370"/>
    </source>
</evidence>
<dbReference type="InterPro" id="IPR050406">
    <property type="entry name" value="FGGY_Carb_Kinase"/>
</dbReference>
<dbReference type="InterPro" id="IPR049382">
    <property type="entry name" value="FGGY_C_2"/>
</dbReference>
<dbReference type="RefSeq" id="WP_345371750.1">
    <property type="nucleotide sequence ID" value="NZ_BAABJX010000033.1"/>
</dbReference>
<dbReference type="Gene3D" id="3.30.420.40">
    <property type="match status" value="2"/>
</dbReference>
<proteinExistence type="inferred from homology"/>
<dbReference type="SUPFAM" id="SSF53067">
    <property type="entry name" value="Actin-like ATPase domain"/>
    <property type="match status" value="2"/>
</dbReference>
<evidence type="ECO:0008006" key="8">
    <source>
        <dbReference type="Google" id="ProtNLM"/>
    </source>
</evidence>
<comment type="similarity">
    <text evidence="1">Belongs to the FGGY kinase family.</text>
</comment>
<evidence type="ECO:0000313" key="7">
    <source>
        <dbReference type="Proteomes" id="UP001500298"/>
    </source>
</evidence>
<keyword evidence="3" id="KW-0418">Kinase</keyword>
<dbReference type="InterPro" id="IPR018484">
    <property type="entry name" value="FGGY_N"/>
</dbReference>
<dbReference type="Proteomes" id="UP001500298">
    <property type="component" value="Unassembled WGS sequence"/>
</dbReference>
<evidence type="ECO:0000256" key="2">
    <source>
        <dbReference type="ARBA" id="ARBA00022679"/>
    </source>
</evidence>
<evidence type="ECO:0000256" key="1">
    <source>
        <dbReference type="ARBA" id="ARBA00009156"/>
    </source>
</evidence>
<evidence type="ECO:0000259" key="5">
    <source>
        <dbReference type="Pfam" id="PF21546"/>
    </source>
</evidence>
<accession>A0ABP9DCF8</accession>
<protein>
    <recommendedName>
        <fullName evidence="8">Sugar (Pentulose or hexulose) kinase</fullName>
    </recommendedName>
</protein>
<keyword evidence="7" id="KW-1185">Reference proteome</keyword>
<dbReference type="InterPro" id="IPR043129">
    <property type="entry name" value="ATPase_NBD"/>
</dbReference>
<reference evidence="7" key="1">
    <citation type="journal article" date="2019" name="Int. J. Syst. Evol. Microbiol.">
        <title>The Global Catalogue of Microorganisms (GCM) 10K type strain sequencing project: providing services to taxonomists for standard genome sequencing and annotation.</title>
        <authorList>
            <consortium name="The Broad Institute Genomics Platform"/>
            <consortium name="The Broad Institute Genome Sequencing Center for Infectious Disease"/>
            <person name="Wu L."/>
            <person name="Ma J."/>
        </authorList>
    </citation>
    <scope>NUCLEOTIDE SEQUENCE [LARGE SCALE GENOMIC DNA]</scope>
    <source>
        <strain evidence="7">JCM 18326</strain>
    </source>
</reference>
<keyword evidence="2" id="KW-0808">Transferase</keyword>
<dbReference type="PANTHER" id="PTHR43095">
    <property type="entry name" value="SUGAR KINASE"/>
    <property type="match status" value="1"/>
</dbReference>
<comment type="caution">
    <text evidence="6">The sequence shown here is derived from an EMBL/GenBank/DDBJ whole genome shotgun (WGS) entry which is preliminary data.</text>
</comment>
<feature type="domain" description="Carbohydrate kinase FGGY C-terminal" evidence="5">
    <location>
        <begin position="246"/>
        <end position="306"/>
    </location>
</feature>
<dbReference type="EMBL" id="BAABJX010000033">
    <property type="protein sequence ID" value="GAA4836438.1"/>
    <property type="molecule type" value="Genomic_DNA"/>
</dbReference>
<gene>
    <name evidence="6" type="ORF">GCM10023331_22030</name>
</gene>
<name>A0ABP9DCF8_9BACT</name>
<dbReference type="PANTHER" id="PTHR43095:SF2">
    <property type="entry name" value="GLUCONOKINASE"/>
    <property type="match status" value="1"/>
</dbReference>
<evidence type="ECO:0000256" key="3">
    <source>
        <dbReference type="ARBA" id="ARBA00022777"/>
    </source>
</evidence>
<evidence type="ECO:0000313" key="6">
    <source>
        <dbReference type="EMBL" id="GAA4836438.1"/>
    </source>
</evidence>
<sequence length="462" mass="54105">MSRKEVILVFDIGKTNKKLFVFDREYAVVEKEYQRFPEQKDEEGFPTEDLKLLKTWVKERSQFYFSHPVYVVVGMNFSTYGASFVLLDQGKRELLPMYNYLKPFPEYSKKWLFTFFEGGKEQFEKETSSPFMGMLNSGNQLLWLKQEKPAQYRQVNYVLHLPQYFHYLMTGEMVQEYTSLGCHTGMWDFRAQQMAKWLEKALPEITWPEVEASVPYRFVKVWGQSVKVGMGIHDSSAALLPYRSLQEPFVLISTGTWSICMNPFNHQVLTLEELHKDCLLFLSPEGKSVKASRLMLGKEYALQEKKLADYFGKEKDYHHGFSSQNEMVIPTSFQQPVQYFRWNFSYLRPDVYDFNNQGEVDFSSFECYEEAYLHLMHELVTLQVASLRLVLEGQSIRHIYVDGGFIHNKVYLRLLKGMLPEFSIKASVFGNASAIGAAILVNDRAFEEEKVYQWVEEEVTFT</sequence>
<dbReference type="Pfam" id="PF21546">
    <property type="entry name" value="FGGY_C_2"/>
    <property type="match status" value="1"/>
</dbReference>
<dbReference type="Pfam" id="PF00370">
    <property type="entry name" value="FGGY_N"/>
    <property type="match status" value="1"/>
</dbReference>
<feature type="domain" description="Carbohydrate kinase FGGY N-terminal" evidence="4">
    <location>
        <begin position="6"/>
        <end position="240"/>
    </location>
</feature>